<proteinExistence type="predicted"/>
<feature type="domain" description="Fibronectin type-III" evidence="1">
    <location>
        <begin position="537"/>
        <end position="624"/>
    </location>
</feature>
<dbReference type="PANTHER" id="PTHR47135:SF4">
    <property type="match status" value="1"/>
</dbReference>
<reference evidence="2" key="1">
    <citation type="submission" date="2025-08" db="UniProtKB">
        <authorList>
            <consortium name="Ensembl"/>
        </authorList>
    </citation>
    <scope>IDENTIFICATION</scope>
</reference>
<evidence type="ECO:0000313" key="3">
    <source>
        <dbReference type="Proteomes" id="UP000694389"/>
    </source>
</evidence>
<organism evidence="2 3">
    <name type="scientific">Dicentrarchus labrax</name>
    <name type="common">European seabass</name>
    <name type="synonym">Morone labrax</name>
    <dbReference type="NCBI Taxonomy" id="13489"/>
    <lineage>
        <taxon>Eukaryota</taxon>
        <taxon>Metazoa</taxon>
        <taxon>Chordata</taxon>
        <taxon>Craniata</taxon>
        <taxon>Vertebrata</taxon>
        <taxon>Euteleostomi</taxon>
        <taxon>Actinopterygii</taxon>
        <taxon>Neopterygii</taxon>
        <taxon>Teleostei</taxon>
        <taxon>Neoteleostei</taxon>
        <taxon>Acanthomorphata</taxon>
        <taxon>Eupercaria</taxon>
        <taxon>Moronidae</taxon>
        <taxon>Dicentrarchus</taxon>
    </lineage>
</organism>
<feature type="domain" description="Fibronectin type-III" evidence="1">
    <location>
        <begin position="298"/>
        <end position="382"/>
    </location>
</feature>
<dbReference type="CDD" id="cd00063">
    <property type="entry name" value="FN3"/>
    <property type="match status" value="4"/>
</dbReference>
<feature type="domain" description="Fibronectin type-III" evidence="1">
    <location>
        <begin position="140"/>
        <end position="228"/>
    </location>
</feature>
<dbReference type="Pfam" id="PF00041">
    <property type="entry name" value="fn3"/>
    <property type="match status" value="1"/>
</dbReference>
<dbReference type="PROSITE" id="PS50853">
    <property type="entry name" value="FN3"/>
    <property type="match status" value="5"/>
</dbReference>
<dbReference type="SUPFAM" id="SSF49265">
    <property type="entry name" value="Fibronectin type III"/>
    <property type="match status" value="5"/>
</dbReference>
<evidence type="ECO:0000313" key="2">
    <source>
        <dbReference type="Ensembl" id="ENSDLAP00005059990.2"/>
    </source>
</evidence>
<dbReference type="Proteomes" id="UP000694389">
    <property type="component" value="Unassembled WGS sequence"/>
</dbReference>
<dbReference type="Ensembl" id="ENSDLAT00005063549.2">
    <property type="protein sequence ID" value="ENSDLAP00005059990.2"/>
    <property type="gene ID" value="ENSDLAG00005025227.2"/>
</dbReference>
<evidence type="ECO:0000259" key="1">
    <source>
        <dbReference type="PROSITE" id="PS50853"/>
    </source>
</evidence>
<feature type="domain" description="Fibronectin type-III" evidence="1">
    <location>
        <begin position="1"/>
        <end position="76"/>
    </location>
</feature>
<protein>
    <recommendedName>
        <fullName evidence="1">Fibronectin type-III domain-containing protein</fullName>
    </recommendedName>
</protein>
<accession>A0A8C4IN48</accession>
<sequence>MTVSWIPNALPFNYSVIAVPLAGNISSVTCKTSHANCSLSGLQCGQTYNVSVKASSGTSCSPQSLTAVTDCGTNSLLASWNAAPGATSYTATVTGPNGFSETCFSSNLTCSFSSLQCASQYNITVTSQDSNCTSSPRPCDPVNVTSIYQCGSDKATVSWEAAAGAVAYTVHAQEGSSQHYSSCRSNTTSCQLNQLQCGKVYNLTVMAEDATCNSNTSTIDQNCSSNVLTVKWKQSSTEQNYTVQATSDSGVNTTCDSTESSCSFLDLSCGQLYTFTVMGHSNVIFPKMLNFTFNYPCAPMNLSVHYNVGSAQVMWGAARGASSYSVEGVTDQGSAVTCNTTNTNCSLNGLQCSQTYNITVMAHNMDCDSVISETYHLMTEPCPPTNVQANIACEQLTATVSWQQSDLAVGYVAYFENEIGHNTSCVGTDADTSCDVSGLMCGTVYSVWVKALGQQYNSSDSIGVSITPGKLDICRFTITYTNRNTYHFLVSVTADNGGMIDSCNTTNTTCSISNVTCGDTLRVQVTSVRAVHPSPCQPQGVRGNIDCVTNSAWISWDAAAGADSYTVIAVGGKDYTANCTTSSNTTCEVEDLACGVLYNFSVIAKNSKCESQPSAIIDLGTGNIYFDFVKQIC</sequence>
<reference evidence="2" key="2">
    <citation type="submission" date="2025-09" db="UniProtKB">
        <authorList>
            <consortium name="Ensembl"/>
        </authorList>
    </citation>
    <scope>IDENTIFICATION</scope>
</reference>
<dbReference type="SMART" id="SM00060">
    <property type="entry name" value="FN3"/>
    <property type="match status" value="5"/>
</dbReference>
<dbReference type="Gene3D" id="2.60.40.10">
    <property type="entry name" value="Immunoglobulins"/>
    <property type="match status" value="7"/>
</dbReference>
<dbReference type="InterPro" id="IPR013783">
    <property type="entry name" value="Ig-like_fold"/>
</dbReference>
<feature type="domain" description="Fibronectin type-III" evidence="1">
    <location>
        <begin position="383"/>
        <end position="472"/>
    </location>
</feature>
<dbReference type="AlphaFoldDB" id="A0A8C4IN48"/>
<dbReference type="InterPro" id="IPR003961">
    <property type="entry name" value="FN3_dom"/>
</dbReference>
<dbReference type="GeneTree" id="ENSGT00390000004674"/>
<name>A0A8C4IN48_DICLA</name>
<keyword evidence="3" id="KW-1185">Reference proteome</keyword>
<dbReference type="PANTHER" id="PTHR47135">
    <property type="entry name" value="FIBRONECTIN TYPE III DOMAIN-CONTAINING PROTEIN 7"/>
    <property type="match status" value="1"/>
</dbReference>
<dbReference type="InterPro" id="IPR036116">
    <property type="entry name" value="FN3_sf"/>
</dbReference>